<protein>
    <submittedName>
        <fullName evidence="7">Putative ribonucleoside-triphosphate reductase</fullName>
    </submittedName>
</protein>
<dbReference type="InterPro" id="IPR050862">
    <property type="entry name" value="RdRp_reductase_class-2"/>
</dbReference>
<comment type="cofactor">
    <cofactor evidence="1">
        <name>adenosylcob(III)alamin</name>
        <dbReference type="ChEBI" id="CHEBI:18408"/>
    </cofactor>
</comment>
<name>A0A0G1U4I2_9BACT</name>
<keyword evidence="2" id="KW-0846">Cobalamin</keyword>
<evidence type="ECO:0000259" key="6">
    <source>
        <dbReference type="Pfam" id="PF21995"/>
    </source>
</evidence>
<organism evidence="7 8">
    <name type="scientific">Candidatus Beckwithbacteria bacterium GW2011_GWB1_47_15</name>
    <dbReference type="NCBI Taxonomy" id="1618371"/>
    <lineage>
        <taxon>Bacteria</taxon>
        <taxon>Candidatus Beckwithiibacteriota</taxon>
    </lineage>
</organism>
<dbReference type="AlphaFoldDB" id="A0A0G1U4I2"/>
<feature type="domain" description="B12-dependent ribonucleotide reductase insertion" evidence="6">
    <location>
        <begin position="218"/>
        <end position="292"/>
    </location>
</feature>
<evidence type="ECO:0000313" key="8">
    <source>
        <dbReference type="Proteomes" id="UP000033860"/>
    </source>
</evidence>
<feature type="region of interest" description="Disordered" evidence="5">
    <location>
        <begin position="16"/>
        <end position="37"/>
    </location>
</feature>
<dbReference type="EMBL" id="LCNT01000004">
    <property type="protein sequence ID" value="KKU61208.1"/>
    <property type="molecule type" value="Genomic_DNA"/>
</dbReference>
<evidence type="ECO:0000256" key="3">
    <source>
        <dbReference type="ARBA" id="ARBA00023002"/>
    </source>
</evidence>
<sequence>MTKMMSSQLTFYPHESGLVDKGINGERKDEGGNGEVKPAFEGEARQVMARSQAGWDVARMKKRMKLTERRLANGLGKAVAKRTILRPGETWVDVAERVARGNTSLIGKGRQQHRKEEYELLKKHITNATLLMSGRHLQHGDETQVKRNMEVFTNCSTASASFLLFYLLLNGSGVGRAYDDDMCVVDWDYMPIVRCVLDEKHPDFVWGEDESVKEARHKYGKVYWFEVPDTREGWAQATEKMEVMAYEKKYKDDVLVIDFSKVRHKGTKIHGMQDRPASGPKPLMKAIAKVATVKNARLPKWKQAMYVDHYLAECVLVGGARRAARIATKFWTDPDILDFIDIKRGGFLWSANNSVAVDEKFWQQKTKHARKVLTAIAHASYHHDTGEPGFVNQHRLVQNDDKFAGYFNGKYAESKKYQVGKITRKMLARLAKNASSKVYMQIPNPCGEITLNMLGAYCVIGDVVPFHAPDVDTAEEAFRVMTRALIRVNTMDSLYRKEVERTNRIGVSLTGIHEFGWNAFGYAFRDLIDEEKSRDFWMTLARFKRAVVDEAERYSRVLGATVPHTNTTIKPAGTTSKLFGLSEGAHLPAMREYIRWVQFREDDPLVASYQKQGYPTRQLKSYNGTTVVGFPTQPTICRLGMNGKLVTAGEATPEEQYRWLMLLEKYWIVGVDEDGNPLPDTGNQVSYTLKYKKDKVSFKKYKALLKKYQSRVKCCSLMPQQDSTAYEYQPEEPVTAGQFMKALNEITGELDEDIDLEALKCESGACPI</sequence>
<dbReference type="SUPFAM" id="SSF51998">
    <property type="entry name" value="PFL-like glycyl radical enzymes"/>
    <property type="match status" value="1"/>
</dbReference>
<evidence type="ECO:0000256" key="1">
    <source>
        <dbReference type="ARBA" id="ARBA00001922"/>
    </source>
</evidence>
<evidence type="ECO:0000256" key="4">
    <source>
        <dbReference type="ARBA" id="ARBA00023285"/>
    </source>
</evidence>
<dbReference type="PANTHER" id="PTHR43371:SF1">
    <property type="entry name" value="RIBONUCLEOSIDE-DIPHOSPHATE REDUCTASE"/>
    <property type="match status" value="1"/>
</dbReference>
<evidence type="ECO:0000256" key="5">
    <source>
        <dbReference type="SAM" id="MobiDB-lite"/>
    </source>
</evidence>
<dbReference type="Gene3D" id="3.20.70.20">
    <property type="match status" value="3"/>
</dbReference>
<comment type="caution">
    <text evidence="7">The sequence shown here is derived from an EMBL/GenBank/DDBJ whole genome shotgun (WGS) entry which is preliminary data.</text>
</comment>
<accession>A0A0G1U4I2</accession>
<evidence type="ECO:0000313" key="7">
    <source>
        <dbReference type="EMBL" id="KKU61208.1"/>
    </source>
</evidence>
<proteinExistence type="predicted"/>
<dbReference type="Proteomes" id="UP000033860">
    <property type="component" value="Unassembled WGS sequence"/>
</dbReference>
<keyword evidence="4" id="KW-0170">Cobalt</keyword>
<dbReference type="Pfam" id="PF21995">
    <property type="entry name" value="RNR-II_ins_dom"/>
    <property type="match status" value="1"/>
</dbReference>
<keyword evidence="3" id="KW-0560">Oxidoreductase</keyword>
<gene>
    <name evidence="7" type="ORF">UX85_C0004G0130</name>
</gene>
<dbReference type="GO" id="GO:0031419">
    <property type="term" value="F:cobalamin binding"/>
    <property type="evidence" value="ECO:0007669"/>
    <property type="project" value="UniProtKB-KW"/>
</dbReference>
<evidence type="ECO:0000256" key="2">
    <source>
        <dbReference type="ARBA" id="ARBA00022628"/>
    </source>
</evidence>
<dbReference type="InterPro" id="IPR054158">
    <property type="entry name" value="RNR-II_ins_dom"/>
</dbReference>
<reference evidence="7 8" key="1">
    <citation type="journal article" date="2015" name="Nature">
        <title>rRNA introns, odd ribosomes, and small enigmatic genomes across a large radiation of phyla.</title>
        <authorList>
            <person name="Brown C.T."/>
            <person name="Hug L.A."/>
            <person name="Thomas B.C."/>
            <person name="Sharon I."/>
            <person name="Castelle C.J."/>
            <person name="Singh A."/>
            <person name="Wilkins M.J."/>
            <person name="Williams K.H."/>
            <person name="Banfield J.F."/>
        </authorList>
    </citation>
    <scope>NUCLEOTIDE SEQUENCE [LARGE SCALE GENOMIC DNA]</scope>
</reference>
<dbReference type="GO" id="GO:0004748">
    <property type="term" value="F:ribonucleoside-diphosphate reductase activity, thioredoxin disulfide as acceptor"/>
    <property type="evidence" value="ECO:0007669"/>
    <property type="project" value="TreeGrafter"/>
</dbReference>
<dbReference type="PANTHER" id="PTHR43371">
    <property type="entry name" value="VITAMIN B12-DEPENDENT RIBONUCLEOTIDE REDUCTASE"/>
    <property type="match status" value="1"/>
</dbReference>